<proteinExistence type="predicted"/>
<accession>A0A1I0VIX1</accession>
<sequence length="96" mass="11010">MAEDRLEVTHLMGKKLDKPIIMKWKSETKKNKMEQVAAMFGKKLGEHFCVSCCNTRFLLKFTSDGLWVFDDTWGHWNGEDGMLEALLTGEAVIVDE</sequence>
<evidence type="ECO:0000313" key="1">
    <source>
        <dbReference type="EMBL" id="SFA76252.1"/>
    </source>
</evidence>
<dbReference type="EMBL" id="FOJX01000001">
    <property type="protein sequence ID" value="SFA76252.1"/>
    <property type="molecule type" value="Genomic_DNA"/>
</dbReference>
<gene>
    <name evidence="1" type="ORF">SAMN05216587_101657</name>
</gene>
<organism evidence="1 2">
    <name type="scientific">Selenomonas ruminantium</name>
    <dbReference type="NCBI Taxonomy" id="971"/>
    <lineage>
        <taxon>Bacteria</taxon>
        <taxon>Bacillati</taxon>
        <taxon>Bacillota</taxon>
        <taxon>Negativicutes</taxon>
        <taxon>Selenomonadales</taxon>
        <taxon>Selenomonadaceae</taxon>
        <taxon>Selenomonas</taxon>
    </lineage>
</organism>
<dbReference type="Proteomes" id="UP000183843">
    <property type="component" value="Unassembled WGS sequence"/>
</dbReference>
<evidence type="ECO:0000313" key="2">
    <source>
        <dbReference type="Proteomes" id="UP000183843"/>
    </source>
</evidence>
<dbReference type="RefSeq" id="WP_074812792.1">
    <property type="nucleotide sequence ID" value="NZ_FOJX01000001.1"/>
</dbReference>
<name>A0A1I0VIX1_SELRU</name>
<dbReference type="AlphaFoldDB" id="A0A1I0VIX1"/>
<reference evidence="1 2" key="1">
    <citation type="submission" date="2016-10" db="EMBL/GenBank/DDBJ databases">
        <authorList>
            <person name="de Groot N.N."/>
        </authorList>
    </citation>
    <scope>NUCLEOTIDE SEQUENCE [LARGE SCALE GENOMIC DNA]</scope>
    <source>
        <strain evidence="1 2">L14</strain>
    </source>
</reference>
<protein>
    <submittedName>
        <fullName evidence="1">Uncharacterized protein</fullName>
    </submittedName>
</protein>